<reference evidence="2 3" key="1">
    <citation type="journal article" date="2016" name="Nat. Commun.">
        <title>Thousands of microbial genomes shed light on interconnected biogeochemical processes in an aquifer system.</title>
        <authorList>
            <person name="Anantharaman K."/>
            <person name="Brown C.T."/>
            <person name="Hug L.A."/>
            <person name="Sharon I."/>
            <person name="Castelle C.J."/>
            <person name="Probst A.J."/>
            <person name="Thomas B.C."/>
            <person name="Singh A."/>
            <person name="Wilkins M.J."/>
            <person name="Karaoz U."/>
            <person name="Brodie E.L."/>
            <person name="Williams K.H."/>
            <person name="Hubbard S.S."/>
            <person name="Banfield J.F."/>
        </authorList>
    </citation>
    <scope>NUCLEOTIDE SEQUENCE [LARGE SCALE GENOMIC DNA]</scope>
</reference>
<gene>
    <name evidence="2" type="ORF">A3D51_03715</name>
</gene>
<organism evidence="2 3">
    <name type="scientific">Candidatus Yonathbacteria bacterium RIFCSPHIGHO2_02_FULL_44_14</name>
    <dbReference type="NCBI Taxonomy" id="1802724"/>
    <lineage>
        <taxon>Bacteria</taxon>
        <taxon>Candidatus Yonathiibacteriota</taxon>
    </lineage>
</organism>
<dbReference type="AlphaFoldDB" id="A0A1G2SA77"/>
<proteinExistence type="predicted"/>
<dbReference type="Pfam" id="PF00581">
    <property type="entry name" value="Rhodanese"/>
    <property type="match status" value="1"/>
</dbReference>
<evidence type="ECO:0000313" key="3">
    <source>
        <dbReference type="Proteomes" id="UP000179118"/>
    </source>
</evidence>
<name>A0A1G2SA77_9BACT</name>
<dbReference type="SUPFAM" id="SSF52821">
    <property type="entry name" value="Rhodanese/Cell cycle control phosphatase"/>
    <property type="match status" value="1"/>
</dbReference>
<comment type="caution">
    <text evidence="2">The sequence shown here is derived from an EMBL/GenBank/DDBJ whole genome shotgun (WGS) entry which is preliminary data.</text>
</comment>
<dbReference type="EMBL" id="MHUT01000002">
    <property type="protein sequence ID" value="OHA81957.1"/>
    <property type="molecule type" value="Genomic_DNA"/>
</dbReference>
<dbReference type="PROSITE" id="PS50206">
    <property type="entry name" value="RHODANESE_3"/>
    <property type="match status" value="1"/>
</dbReference>
<dbReference type="SMART" id="SM00450">
    <property type="entry name" value="RHOD"/>
    <property type="match status" value="1"/>
</dbReference>
<dbReference type="InterPro" id="IPR001763">
    <property type="entry name" value="Rhodanese-like_dom"/>
</dbReference>
<sequence>MKNILPEEAQKIIENGEAMVVDVRTPDEFAEGHINGAQNININDPLFSEKVSILNKEASYVVNCLSGGRSSRATSLLYELGFKNVMNLEGGITAWKKVGMPVEK</sequence>
<dbReference type="InterPro" id="IPR036873">
    <property type="entry name" value="Rhodanese-like_dom_sf"/>
</dbReference>
<dbReference type="InterPro" id="IPR050229">
    <property type="entry name" value="GlpE_sulfurtransferase"/>
</dbReference>
<accession>A0A1G2SA77</accession>
<dbReference type="CDD" id="cd00158">
    <property type="entry name" value="RHOD"/>
    <property type="match status" value="1"/>
</dbReference>
<evidence type="ECO:0000259" key="1">
    <source>
        <dbReference type="PROSITE" id="PS50206"/>
    </source>
</evidence>
<dbReference type="PANTHER" id="PTHR43031:SF1">
    <property type="entry name" value="PYRIDINE NUCLEOTIDE-DISULPHIDE OXIDOREDUCTASE"/>
    <property type="match status" value="1"/>
</dbReference>
<protein>
    <recommendedName>
        <fullName evidence="1">Rhodanese domain-containing protein</fullName>
    </recommendedName>
</protein>
<evidence type="ECO:0000313" key="2">
    <source>
        <dbReference type="EMBL" id="OHA81957.1"/>
    </source>
</evidence>
<dbReference type="Proteomes" id="UP000179118">
    <property type="component" value="Unassembled WGS sequence"/>
</dbReference>
<feature type="domain" description="Rhodanese" evidence="1">
    <location>
        <begin position="14"/>
        <end position="104"/>
    </location>
</feature>
<dbReference type="PANTHER" id="PTHR43031">
    <property type="entry name" value="FAD-DEPENDENT OXIDOREDUCTASE"/>
    <property type="match status" value="1"/>
</dbReference>
<dbReference type="Gene3D" id="3.40.250.10">
    <property type="entry name" value="Rhodanese-like domain"/>
    <property type="match status" value="1"/>
</dbReference>